<protein>
    <submittedName>
        <fullName evidence="2">Uncharacterized protein</fullName>
    </submittedName>
</protein>
<keyword evidence="3" id="KW-1185">Reference proteome</keyword>
<reference evidence="2" key="2">
    <citation type="submission" date="2020-09" db="EMBL/GenBank/DDBJ databases">
        <authorList>
            <person name="Sun Q."/>
            <person name="Ohkuma M."/>
        </authorList>
    </citation>
    <scope>NUCLEOTIDE SEQUENCE</scope>
    <source>
        <strain evidence="2">JCM 4956</strain>
    </source>
</reference>
<proteinExistence type="predicted"/>
<evidence type="ECO:0000313" key="2">
    <source>
        <dbReference type="EMBL" id="GGX90894.1"/>
    </source>
</evidence>
<reference evidence="2" key="1">
    <citation type="journal article" date="2014" name="Int. J. Syst. Evol. Microbiol.">
        <title>Complete genome sequence of Corynebacterium casei LMG S-19264T (=DSM 44701T), isolated from a smear-ripened cheese.</title>
        <authorList>
            <consortium name="US DOE Joint Genome Institute (JGI-PGF)"/>
            <person name="Walter F."/>
            <person name="Albersmeier A."/>
            <person name="Kalinowski J."/>
            <person name="Ruckert C."/>
        </authorList>
    </citation>
    <scope>NUCLEOTIDE SEQUENCE</scope>
    <source>
        <strain evidence="2">JCM 4956</strain>
    </source>
</reference>
<evidence type="ECO:0000313" key="3">
    <source>
        <dbReference type="Proteomes" id="UP000645555"/>
    </source>
</evidence>
<dbReference type="Proteomes" id="UP000645555">
    <property type="component" value="Unassembled WGS sequence"/>
</dbReference>
<name>A0A918NRX2_9ACTN</name>
<organism evidence="2 3">
    <name type="scientific">Streptomyces fructofermentans</name>
    <dbReference type="NCBI Taxonomy" id="152141"/>
    <lineage>
        <taxon>Bacteria</taxon>
        <taxon>Bacillati</taxon>
        <taxon>Actinomycetota</taxon>
        <taxon>Actinomycetes</taxon>
        <taxon>Kitasatosporales</taxon>
        <taxon>Streptomycetaceae</taxon>
        <taxon>Streptomyces</taxon>
    </lineage>
</organism>
<gene>
    <name evidence="2" type="ORF">GCM10010515_67540</name>
</gene>
<evidence type="ECO:0000256" key="1">
    <source>
        <dbReference type="SAM" id="MobiDB-lite"/>
    </source>
</evidence>
<feature type="region of interest" description="Disordered" evidence="1">
    <location>
        <begin position="142"/>
        <end position="172"/>
    </location>
</feature>
<sequence length="172" mass="18009">MEAALAAVTTTPEAIAGIRAGSGPATAAATVPAPNASGSSHQLYQAAGALAAGGGVASSMRILRSNTIKRGVVARGSTRRAGWSTRRRACVDDERQPVTVTSTRRASGNLIGFDHLLINLPRSARIRLRPGSDRRFRVDKSLYSFPEPNGHETSTDTPSAAGAYMSRSQHPS</sequence>
<dbReference type="AlphaFoldDB" id="A0A918NRX2"/>
<dbReference type="EMBL" id="BMWD01000033">
    <property type="protein sequence ID" value="GGX90894.1"/>
    <property type="molecule type" value="Genomic_DNA"/>
</dbReference>
<accession>A0A918NRX2</accession>
<comment type="caution">
    <text evidence="2">The sequence shown here is derived from an EMBL/GenBank/DDBJ whole genome shotgun (WGS) entry which is preliminary data.</text>
</comment>